<dbReference type="GO" id="GO:0009279">
    <property type="term" value="C:cell outer membrane"/>
    <property type="evidence" value="ECO:0007669"/>
    <property type="project" value="UniProtKB-SubCell"/>
</dbReference>
<keyword evidence="5" id="KW-0998">Cell outer membrane</keyword>
<sequence precursor="true">MNPINLLREPGIALPRCLLAAGVLFCSGVSLAEQGATNTGQSLWGEKTDVTLGMGVAIVPRYMGADEYRHQWVPTLSLQRGLLFIDSTRGLGLQWQSPSGFSASAALNYDFGRRDKNTSSRPGSNELEGMGSVAGATVADFTLAQQLLPWLSVSAEAELRTAGQKRGNRYRLGVEGIVYHNPRDTVAVDVDAHAGDGRYNQTYFGVSSLQSQRSGFSRFQADGGIYAYSMALNWQHMFDAHWSTVASLGASHYTDQAGASPLVETHLEATGLLALNYSF</sequence>
<dbReference type="Proteomes" id="UP000037931">
    <property type="component" value="Unassembled WGS sequence"/>
</dbReference>
<dbReference type="PANTHER" id="PTHR38776">
    <property type="entry name" value="MLTA-INTERACTING PROTEIN-RELATED"/>
    <property type="match status" value="1"/>
</dbReference>
<evidence type="ECO:0000256" key="3">
    <source>
        <dbReference type="ARBA" id="ARBA00022729"/>
    </source>
</evidence>
<accession>A0A0M9GIE4</accession>
<dbReference type="PATRIC" id="fig|50340.43.peg.4500"/>
<dbReference type="PANTHER" id="PTHR38776:SF1">
    <property type="entry name" value="MLTA-INTERACTING PROTEIN-RELATED"/>
    <property type="match status" value="1"/>
</dbReference>
<gene>
    <name evidence="7" type="ORF">PF66_01347</name>
</gene>
<evidence type="ECO:0000256" key="1">
    <source>
        <dbReference type="ARBA" id="ARBA00004442"/>
    </source>
</evidence>
<dbReference type="RefSeq" id="WP_054062210.1">
    <property type="nucleotide sequence ID" value="NZ_JSYZ01000004.1"/>
</dbReference>
<comment type="subcellular location">
    <subcellularLocation>
        <location evidence="1">Cell outer membrane</location>
    </subcellularLocation>
</comment>
<keyword evidence="8" id="KW-1185">Reference proteome</keyword>
<keyword evidence="3 6" id="KW-0732">Signal</keyword>
<keyword evidence="4" id="KW-0472">Membrane</keyword>
<feature type="signal peptide" evidence="6">
    <location>
        <begin position="1"/>
        <end position="32"/>
    </location>
</feature>
<organism evidence="7 8">
    <name type="scientific">Pseudomonas asplenii</name>
    <dbReference type="NCBI Taxonomy" id="53407"/>
    <lineage>
        <taxon>Bacteria</taxon>
        <taxon>Pseudomonadati</taxon>
        <taxon>Pseudomonadota</taxon>
        <taxon>Gammaproteobacteria</taxon>
        <taxon>Pseudomonadales</taxon>
        <taxon>Pseudomonadaceae</taxon>
        <taxon>Pseudomonas</taxon>
    </lineage>
</organism>
<dbReference type="OrthoDB" id="5951177at2"/>
<comment type="similarity">
    <text evidence="2">Belongs to the MipA/OmpV family.</text>
</comment>
<comment type="caution">
    <text evidence="7">The sequence shown here is derived from an EMBL/GenBank/DDBJ whole genome shotgun (WGS) entry which is preliminary data.</text>
</comment>
<evidence type="ECO:0000256" key="6">
    <source>
        <dbReference type="SAM" id="SignalP"/>
    </source>
</evidence>
<dbReference type="InterPro" id="IPR010583">
    <property type="entry name" value="MipA"/>
</dbReference>
<dbReference type="EMBL" id="JSYZ01000004">
    <property type="protein sequence ID" value="KPA91768.1"/>
    <property type="molecule type" value="Genomic_DNA"/>
</dbReference>
<dbReference type="AlphaFoldDB" id="A0A0M9GIE4"/>
<dbReference type="STRING" id="50340.PF66_01347"/>
<reference evidence="7 8" key="1">
    <citation type="journal article" date="2015" name="PLoS ONE">
        <title>Rice-Infecting Pseudomonas Genomes Are Highly Accessorized and Harbor Multiple Putative Virulence Mechanisms to Cause Sheath Brown Rot.</title>
        <authorList>
            <person name="Quibod I.L."/>
            <person name="Grande G."/>
            <person name="Oreiro E.G."/>
            <person name="Borja F.N."/>
            <person name="Dossa G.S."/>
            <person name="Mauleon R."/>
            <person name="Cruz C.V."/>
            <person name="Oliva R."/>
        </authorList>
    </citation>
    <scope>NUCLEOTIDE SEQUENCE [LARGE SCALE GENOMIC DNA]</scope>
    <source>
        <strain evidence="7 8">IRRI 6609</strain>
    </source>
</reference>
<evidence type="ECO:0000313" key="8">
    <source>
        <dbReference type="Proteomes" id="UP000037931"/>
    </source>
</evidence>
<evidence type="ECO:0000256" key="5">
    <source>
        <dbReference type="ARBA" id="ARBA00023237"/>
    </source>
</evidence>
<proteinExistence type="inferred from homology"/>
<evidence type="ECO:0000256" key="4">
    <source>
        <dbReference type="ARBA" id="ARBA00023136"/>
    </source>
</evidence>
<feature type="chain" id="PRO_5005836572" evidence="6">
    <location>
        <begin position="33"/>
        <end position="279"/>
    </location>
</feature>
<evidence type="ECO:0000313" key="7">
    <source>
        <dbReference type="EMBL" id="KPA91768.1"/>
    </source>
</evidence>
<name>A0A0M9GIE4_9PSED</name>
<dbReference type="Pfam" id="PF06629">
    <property type="entry name" value="MipA"/>
    <property type="match status" value="1"/>
</dbReference>
<evidence type="ECO:0000256" key="2">
    <source>
        <dbReference type="ARBA" id="ARBA00005722"/>
    </source>
</evidence>
<protein>
    <submittedName>
        <fullName evidence="7">Outer membrane protein V</fullName>
    </submittedName>
</protein>